<dbReference type="EMBL" id="JH712185">
    <property type="protein sequence ID" value="EFO16864.1"/>
    <property type="molecule type" value="Genomic_DNA"/>
</dbReference>
<dbReference type="InterPro" id="IPR005514">
    <property type="entry name" value="DUF316"/>
</dbReference>
<dbReference type="InterPro" id="IPR051333">
    <property type="entry name" value="CLIP_Serine_Protease"/>
</dbReference>
<dbReference type="CTD" id="9949097"/>
<dbReference type="RefSeq" id="XP_003147205.1">
    <property type="nucleotide sequence ID" value="XM_003147157.1"/>
</dbReference>
<dbReference type="AlphaFoldDB" id="A0A1S0TMP1"/>
<evidence type="ECO:0000313" key="1">
    <source>
        <dbReference type="EMBL" id="EFO16864.1"/>
    </source>
</evidence>
<dbReference type="GeneID" id="9949097"/>
<dbReference type="KEGG" id="loa:LOAG_11639"/>
<dbReference type="OrthoDB" id="5830415at2759"/>
<dbReference type="PROSITE" id="PS00134">
    <property type="entry name" value="TRYPSIN_HIS"/>
    <property type="match status" value="1"/>
</dbReference>
<dbReference type="Pfam" id="PF03761">
    <property type="entry name" value="DUF316"/>
    <property type="match status" value="1"/>
</dbReference>
<dbReference type="InterPro" id="IPR018114">
    <property type="entry name" value="TRYPSIN_HIS"/>
</dbReference>
<reference evidence="1" key="1">
    <citation type="submission" date="2012-04" db="EMBL/GenBank/DDBJ databases">
        <title>The Genome Sequence of Loa loa.</title>
        <authorList>
            <consortium name="The Broad Institute Genome Sequencing Platform"/>
            <consortium name="Broad Institute Genome Sequencing Center for Infectious Disease"/>
            <person name="Nutman T.B."/>
            <person name="Fink D.L."/>
            <person name="Russ C."/>
            <person name="Young S."/>
            <person name="Zeng Q."/>
            <person name="Gargeya S."/>
            <person name="Alvarado L."/>
            <person name="Berlin A."/>
            <person name="Chapman S.B."/>
            <person name="Chen Z."/>
            <person name="Freedman E."/>
            <person name="Gellesch M."/>
            <person name="Goldberg J."/>
            <person name="Griggs A."/>
            <person name="Gujja S."/>
            <person name="Heilman E.R."/>
            <person name="Heiman D."/>
            <person name="Howarth C."/>
            <person name="Mehta T."/>
            <person name="Neiman D."/>
            <person name="Pearson M."/>
            <person name="Roberts A."/>
            <person name="Saif S."/>
            <person name="Shea T."/>
            <person name="Shenoy N."/>
            <person name="Sisk P."/>
            <person name="Stolte C."/>
            <person name="Sykes S."/>
            <person name="White J."/>
            <person name="Yandava C."/>
            <person name="Haas B."/>
            <person name="Henn M.R."/>
            <person name="Nusbaum C."/>
            <person name="Birren B."/>
        </authorList>
    </citation>
    <scope>NUCLEOTIDE SEQUENCE [LARGE SCALE GENOMIC DNA]</scope>
</reference>
<gene>
    <name evidence="1" type="ORF">LOAG_11639</name>
</gene>
<dbReference type="PANTHER" id="PTHR24260">
    <property type="match status" value="1"/>
</dbReference>
<dbReference type="Gene3D" id="2.40.10.10">
    <property type="entry name" value="Trypsin-like serine proteases"/>
    <property type="match status" value="1"/>
</dbReference>
<dbReference type="GO" id="GO:0004252">
    <property type="term" value="F:serine-type endopeptidase activity"/>
    <property type="evidence" value="ECO:0007669"/>
    <property type="project" value="InterPro"/>
</dbReference>
<dbReference type="GO" id="GO:0006508">
    <property type="term" value="P:proteolysis"/>
    <property type="evidence" value="ECO:0007669"/>
    <property type="project" value="InterPro"/>
</dbReference>
<dbReference type="InterPro" id="IPR043504">
    <property type="entry name" value="Peptidase_S1_PA_chymotrypsin"/>
</dbReference>
<organism evidence="1">
    <name type="scientific">Loa loa</name>
    <name type="common">Eye worm</name>
    <name type="synonym">Filaria loa</name>
    <dbReference type="NCBI Taxonomy" id="7209"/>
    <lineage>
        <taxon>Eukaryota</taxon>
        <taxon>Metazoa</taxon>
        <taxon>Ecdysozoa</taxon>
        <taxon>Nematoda</taxon>
        <taxon>Chromadorea</taxon>
        <taxon>Rhabditida</taxon>
        <taxon>Spirurina</taxon>
        <taxon>Spiruromorpha</taxon>
        <taxon>Filarioidea</taxon>
        <taxon>Onchocercidae</taxon>
        <taxon>Loa</taxon>
    </lineage>
</organism>
<dbReference type="InParanoid" id="A0A1S0TMP1"/>
<protein>
    <recommendedName>
        <fullName evidence="2">Peptidase S1 domain-containing protein</fullName>
    </recommendedName>
</protein>
<evidence type="ECO:0008006" key="2">
    <source>
        <dbReference type="Google" id="ProtNLM"/>
    </source>
</evidence>
<dbReference type="InterPro" id="IPR009003">
    <property type="entry name" value="Peptidase_S1_PA"/>
</dbReference>
<sequence>MGDAMQLSKLNVDENDDLKLNCGRTRRQWLSSPYMISAGSAARLGQFPWAVALTFINQKNYNYCGGSIISKRHILTAAHCIMKYESDQLPCTYAKNLDDITNIVIRYGGICLRSSSPACNGKLCMTTRIRKIAIHKRFIESAFWN</sequence>
<accession>A0A1S0TMP1</accession>
<proteinExistence type="predicted"/>
<dbReference type="PANTHER" id="PTHR24260:SF136">
    <property type="entry name" value="GH08193P-RELATED"/>
    <property type="match status" value="1"/>
</dbReference>
<name>A0A1S0TMP1_LOALO</name>
<dbReference type="SUPFAM" id="SSF50494">
    <property type="entry name" value="Trypsin-like serine proteases"/>
    <property type="match status" value="1"/>
</dbReference>